<dbReference type="FunFam" id="1.20.920.30:FF:000005">
    <property type="entry name" value="Dynein, axonemal, heavy chain 2"/>
    <property type="match status" value="1"/>
</dbReference>
<dbReference type="FunFam" id="1.10.8.720:FF:000001">
    <property type="entry name" value="dynein heavy chain 7, axonemal"/>
    <property type="match status" value="1"/>
</dbReference>
<dbReference type="Pfam" id="PF08393">
    <property type="entry name" value="DHC_N2"/>
    <property type="match status" value="1"/>
</dbReference>
<feature type="transmembrane region" description="Helical" evidence="22">
    <location>
        <begin position="159"/>
        <end position="181"/>
    </location>
</feature>
<dbReference type="FunFam" id="3.40.50.300:FF:000063">
    <property type="entry name" value="dynein heavy chain 6, axonemal"/>
    <property type="match status" value="1"/>
</dbReference>
<dbReference type="Gene3D" id="2.40.50.990">
    <property type="match status" value="1"/>
</dbReference>
<keyword evidence="15" id="KW-0969">Cilium</keyword>
<evidence type="ECO:0000256" key="9">
    <source>
        <dbReference type="ARBA" id="ARBA00022741"/>
    </source>
</evidence>
<feature type="domain" description="Chromo" evidence="23">
    <location>
        <begin position="5310"/>
        <end position="5347"/>
    </location>
</feature>
<dbReference type="CDD" id="cd03221">
    <property type="entry name" value="ABCF_EF-3"/>
    <property type="match status" value="2"/>
</dbReference>
<dbReference type="Pfam" id="PF18198">
    <property type="entry name" value="AAA_lid_11"/>
    <property type="match status" value="1"/>
</dbReference>
<evidence type="ECO:0000256" key="20">
    <source>
        <dbReference type="SAM" id="Coils"/>
    </source>
</evidence>
<feature type="transmembrane region" description="Helical" evidence="22">
    <location>
        <begin position="97"/>
        <end position="115"/>
    </location>
</feature>
<dbReference type="SMART" id="SM00298">
    <property type="entry name" value="CHROMO"/>
    <property type="match status" value="1"/>
</dbReference>
<dbReference type="SUPFAM" id="SSF54160">
    <property type="entry name" value="Chromo domain-like"/>
    <property type="match status" value="1"/>
</dbReference>
<dbReference type="InterPro" id="IPR027417">
    <property type="entry name" value="P-loop_NTPase"/>
</dbReference>
<dbReference type="InterPro" id="IPR035699">
    <property type="entry name" value="AAA_6"/>
</dbReference>
<keyword evidence="12 22" id="KW-1133">Transmembrane helix</keyword>
<evidence type="ECO:0000256" key="5">
    <source>
        <dbReference type="ARBA" id="ARBA00011054"/>
    </source>
</evidence>
<keyword evidence="18" id="KW-0206">Cytoskeleton</keyword>
<evidence type="ECO:0000256" key="12">
    <source>
        <dbReference type="ARBA" id="ARBA00022989"/>
    </source>
</evidence>
<keyword evidence="9" id="KW-0547">Nucleotide-binding</keyword>
<dbReference type="InterPro" id="IPR043160">
    <property type="entry name" value="Dynein_C_barrel"/>
</dbReference>
<dbReference type="InterPro" id="IPR000953">
    <property type="entry name" value="Chromo/chromo_shadow_dom"/>
</dbReference>
<dbReference type="InterPro" id="IPR011989">
    <property type="entry name" value="ARM-like"/>
</dbReference>
<feature type="region of interest" description="Disordered" evidence="21">
    <location>
        <begin position="213"/>
        <end position="250"/>
    </location>
</feature>
<keyword evidence="6" id="KW-0963">Cytoplasm</keyword>
<dbReference type="InterPro" id="IPR004895">
    <property type="entry name" value="Prenylated_rab_accept_PRA1"/>
</dbReference>
<dbReference type="Gene3D" id="1.10.472.130">
    <property type="match status" value="1"/>
</dbReference>
<comment type="similarity">
    <text evidence="4">Belongs to the dynein heavy chain family.</text>
</comment>
<dbReference type="EMBL" id="JABANN010000124">
    <property type="protein sequence ID" value="KAF4670250.1"/>
    <property type="molecule type" value="Genomic_DNA"/>
</dbReference>
<dbReference type="InterPro" id="IPR041589">
    <property type="entry name" value="DNAH3_AAA_lid_1"/>
</dbReference>
<evidence type="ECO:0000256" key="7">
    <source>
        <dbReference type="ARBA" id="ARBA00022692"/>
    </source>
</evidence>
<dbReference type="InterPro" id="IPR042228">
    <property type="entry name" value="Dynein_linker_3"/>
</dbReference>
<dbReference type="Pfam" id="PF18199">
    <property type="entry name" value="Dynein_C"/>
    <property type="match status" value="1"/>
</dbReference>
<evidence type="ECO:0000256" key="15">
    <source>
        <dbReference type="ARBA" id="ARBA00023069"/>
    </source>
</evidence>
<evidence type="ECO:0000256" key="10">
    <source>
        <dbReference type="ARBA" id="ARBA00022840"/>
    </source>
</evidence>
<keyword evidence="19" id="KW-0966">Cell projection</keyword>
<dbReference type="InterPro" id="IPR042222">
    <property type="entry name" value="Dynein_2_N"/>
</dbReference>
<dbReference type="Gene3D" id="1.20.1270.280">
    <property type="match status" value="1"/>
</dbReference>
<dbReference type="Gene3D" id="3.40.50.300">
    <property type="entry name" value="P-loop containing nucleotide triphosphate hydrolases"/>
    <property type="match status" value="7"/>
</dbReference>
<dbReference type="GO" id="GO:0016020">
    <property type="term" value="C:membrane"/>
    <property type="evidence" value="ECO:0007669"/>
    <property type="project" value="UniProtKB-SubCell"/>
</dbReference>
<dbReference type="GO" id="GO:0005874">
    <property type="term" value="C:microtubule"/>
    <property type="evidence" value="ECO:0007669"/>
    <property type="project" value="UniProtKB-KW"/>
</dbReference>
<dbReference type="GO" id="GO:0007018">
    <property type="term" value="P:microtubule-based movement"/>
    <property type="evidence" value="ECO:0007669"/>
    <property type="project" value="InterPro"/>
</dbReference>
<keyword evidence="10" id="KW-0067">ATP-binding</keyword>
<dbReference type="PANTHER" id="PTHR22878">
    <property type="entry name" value="DYNEIN HEAVY CHAIN 6, AXONEMAL-LIKE-RELATED"/>
    <property type="match status" value="1"/>
</dbReference>
<feature type="domain" description="ABC transporter" evidence="24">
    <location>
        <begin position="5177"/>
        <end position="5496"/>
    </location>
</feature>
<dbReference type="Gene3D" id="1.20.920.20">
    <property type="match status" value="1"/>
</dbReference>
<comment type="subcellular location">
    <subcellularLocation>
        <location evidence="2">Cell projection</location>
        <location evidence="2">Cilium</location>
        <location evidence="2">Flagellum</location>
    </subcellularLocation>
    <subcellularLocation>
        <location evidence="3">Cytoplasm</location>
        <location evidence="3">Cytoskeleton</location>
        <location evidence="3">Cilium axoneme</location>
    </subcellularLocation>
    <subcellularLocation>
        <location evidence="1">Membrane</location>
        <topology evidence="1">Multi-pass membrane protein</topology>
    </subcellularLocation>
</comment>
<keyword evidence="16 22" id="KW-0472">Membrane</keyword>
<dbReference type="Pfam" id="PF17852">
    <property type="entry name" value="Dynein_AAA_lid"/>
    <property type="match status" value="1"/>
</dbReference>
<feature type="region of interest" description="Disordered" evidence="21">
    <location>
        <begin position="1"/>
        <end position="42"/>
    </location>
</feature>
<dbReference type="SUPFAM" id="SSF52540">
    <property type="entry name" value="P-loop containing nucleoside triphosphate hydrolases"/>
    <property type="match status" value="6"/>
</dbReference>
<keyword evidence="17" id="KW-0505">Motor protein</keyword>
<dbReference type="InterPro" id="IPR043157">
    <property type="entry name" value="Dynein_AAA1S"/>
</dbReference>
<keyword evidence="14 20" id="KW-0175">Coiled coil</keyword>
<dbReference type="InterPro" id="IPR013602">
    <property type="entry name" value="Dynein_heavy_linker"/>
</dbReference>
<evidence type="ECO:0000256" key="13">
    <source>
        <dbReference type="ARBA" id="ARBA00023017"/>
    </source>
</evidence>
<dbReference type="InterPro" id="IPR023780">
    <property type="entry name" value="Chromo_domain"/>
</dbReference>
<dbReference type="GO" id="GO:0016887">
    <property type="term" value="F:ATP hydrolysis activity"/>
    <property type="evidence" value="ECO:0007669"/>
    <property type="project" value="InterPro"/>
</dbReference>
<evidence type="ECO:0000256" key="18">
    <source>
        <dbReference type="ARBA" id="ARBA00023212"/>
    </source>
</evidence>
<evidence type="ECO:0000256" key="14">
    <source>
        <dbReference type="ARBA" id="ARBA00023054"/>
    </source>
</evidence>
<protein>
    <submittedName>
        <fullName evidence="25">Dynein heavy chain 1, axonemal</fullName>
    </submittedName>
</protein>
<evidence type="ECO:0000256" key="4">
    <source>
        <dbReference type="ARBA" id="ARBA00008887"/>
    </source>
</evidence>
<dbReference type="InterPro" id="IPR024743">
    <property type="entry name" value="Dynein_HC_stalk"/>
</dbReference>
<dbReference type="Pfam" id="PF00385">
    <property type="entry name" value="Chromo"/>
    <property type="match status" value="1"/>
</dbReference>
<dbReference type="FunFam" id="3.20.180.20:FF:000003">
    <property type="entry name" value="Dynein heavy chain 12, axonemal"/>
    <property type="match status" value="1"/>
</dbReference>
<evidence type="ECO:0000256" key="17">
    <source>
        <dbReference type="ARBA" id="ARBA00023175"/>
    </source>
</evidence>
<evidence type="ECO:0000256" key="21">
    <source>
        <dbReference type="SAM" id="MobiDB-lite"/>
    </source>
</evidence>
<evidence type="ECO:0000256" key="16">
    <source>
        <dbReference type="ARBA" id="ARBA00023136"/>
    </source>
</evidence>
<name>A0A7J6MGH0_PEROL</name>
<keyword evidence="13" id="KW-0243">Dynein</keyword>
<dbReference type="Proteomes" id="UP000572268">
    <property type="component" value="Unassembled WGS sequence"/>
</dbReference>
<dbReference type="Pfam" id="PF12777">
    <property type="entry name" value="MT"/>
    <property type="match status" value="1"/>
</dbReference>
<evidence type="ECO:0000256" key="3">
    <source>
        <dbReference type="ARBA" id="ARBA00004430"/>
    </source>
</evidence>
<dbReference type="FunFam" id="1.20.58.1120:FF:000001">
    <property type="entry name" value="dynein heavy chain 2, axonemal"/>
    <property type="match status" value="1"/>
</dbReference>
<dbReference type="Gene3D" id="1.20.58.1120">
    <property type="match status" value="1"/>
</dbReference>
<dbReference type="FunFam" id="1.10.8.710:FF:000001">
    <property type="entry name" value="Dynein axonemal heavy chain 2"/>
    <property type="match status" value="1"/>
</dbReference>
<dbReference type="PROSITE" id="PS00211">
    <property type="entry name" value="ABC_TRANSPORTER_1"/>
    <property type="match status" value="2"/>
</dbReference>
<dbReference type="GO" id="GO:0031514">
    <property type="term" value="C:motile cilium"/>
    <property type="evidence" value="ECO:0007669"/>
    <property type="project" value="UniProtKB-SubCell"/>
</dbReference>
<dbReference type="Gene3D" id="3.20.180.20">
    <property type="entry name" value="Dynein heavy chain, N-terminal domain 2"/>
    <property type="match status" value="1"/>
</dbReference>
<dbReference type="FunFam" id="1.20.1270.280:FF:000001">
    <property type="entry name" value="dynein heavy chain 7, axonemal"/>
    <property type="match status" value="1"/>
</dbReference>
<dbReference type="GO" id="GO:0005930">
    <property type="term" value="C:axoneme"/>
    <property type="evidence" value="ECO:0007669"/>
    <property type="project" value="UniProtKB-SubCell"/>
</dbReference>
<dbReference type="Gene3D" id="1.10.8.720">
    <property type="entry name" value="Region D6 of dynein motor"/>
    <property type="match status" value="1"/>
</dbReference>
<dbReference type="InterPro" id="IPR004273">
    <property type="entry name" value="Dynein_heavy_D6_P-loop"/>
</dbReference>
<dbReference type="SUPFAM" id="SSF48371">
    <property type="entry name" value="ARM repeat"/>
    <property type="match status" value="1"/>
</dbReference>
<dbReference type="Gene3D" id="1.20.920.30">
    <property type="match status" value="1"/>
</dbReference>
<accession>A0A7J6MGH0</accession>
<evidence type="ECO:0000259" key="24">
    <source>
        <dbReference type="PROSITE" id="PS50893"/>
    </source>
</evidence>
<feature type="domain" description="ABC transporter" evidence="24">
    <location>
        <begin position="4929"/>
        <end position="5157"/>
    </location>
</feature>
<dbReference type="InterPro" id="IPR024317">
    <property type="entry name" value="Dynein_heavy_chain_D4_dom"/>
</dbReference>
<gene>
    <name evidence="25" type="primary">DNAH1_1</name>
    <name evidence="25" type="ORF">FOL46_000948</name>
</gene>
<dbReference type="CDD" id="cd18626">
    <property type="entry name" value="CD_eEF3"/>
    <property type="match status" value="1"/>
</dbReference>
<dbReference type="InterPro" id="IPR003439">
    <property type="entry name" value="ABC_transporter-like_ATP-bd"/>
</dbReference>
<keyword evidence="11" id="KW-0282">Flagellum</keyword>
<dbReference type="Gene3D" id="3.10.490.20">
    <property type="match status" value="1"/>
</dbReference>
<dbReference type="InterPro" id="IPR035706">
    <property type="entry name" value="AAA_9"/>
</dbReference>
<dbReference type="Gene3D" id="1.25.10.10">
    <property type="entry name" value="Leucine-rich Repeat Variant"/>
    <property type="match status" value="1"/>
</dbReference>
<dbReference type="InterPro" id="IPR015688">
    <property type="entry name" value="eEF3_ABC2_chromodomain-like"/>
</dbReference>
<dbReference type="Pfam" id="PF24987">
    <property type="entry name" value="HEAT_EF3_N"/>
    <property type="match status" value="1"/>
</dbReference>
<dbReference type="Gene3D" id="6.10.140.1060">
    <property type="match status" value="1"/>
</dbReference>
<dbReference type="SMART" id="SM00382">
    <property type="entry name" value="AAA"/>
    <property type="match status" value="4"/>
</dbReference>
<keyword evidence="7 22" id="KW-0812">Transmembrane</keyword>
<dbReference type="GO" id="GO:0051959">
    <property type="term" value="F:dynein light intermediate chain binding"/>
    <property type="evidence" value="ECO:0007669"/>
    <property type="project" value="InterPro"/>
</dbReference>
<dbReference type="FunFam" id="3.40.50.300:FF:002141">
    <property type="entry name" value="Dynein heavy chain"/>
    <property type="match status" value="1"/>
</dbReference>
<dbReference type="InterPro" id="IPR041228">
    <property type="entry name" value="Dynein_C"/>
</dbReference>
<dbReference type="Gene3D" id="1.10.287.2620">
    <property type="match status" value="1"/>
</dbReference>
<dbReference type="Pfam" id="PF03028">
    <property type="entry name" value="Dynein_heavy"/>
    <property type="match status" value="1"/>
</dbReference>
<dbReference type="InterPro" id="IPR041658">
    <property type="entry name" value="AAA_lid_11"/>
</dbReference>
<dbReference type="PROSITE" id="PS50013">
    <property type="entry name" value="CHROMO_2"/>
    <property type="match status" value="1"/>
</dbReference>
<feature type="transmembrane region" description="Helical" evidence="22">
    <location>
        <begin position="121"/>
        <end position="138"/>
    </location>
</feature>
<dbReference type="FunFam" id="1.20.920.20:FF:000006">
    <property type="entry name" value="Dynein, axonemal, heavy chain 6"/>
    <property type="match status" value="1"/>
</dbReference>
<dbReference type="Pfam" id="PF12774">
    <property type="entry name" value="AAA_6"/>
    <property type="match status" value="1"/>
</dbReference>
<evidence type="ECO:0000256" key="22">
    <source>
        <dbReference type="SAM" id="Phobius"/>
    </source>
</evidence>
<evidence type="ECO:0000313" key="25">
    <source>
        <dbReference type="EMBL" id="KAF4670250.1"/>
    </source>
</evidence>
<dbReference type="FunFam" id="3.10.490.20:FF:000009">
    <property type="entry name" value="Dynein heavy chain 4"/>
    <property type="match status" value="1"/>
</dbReference>
<evidence type="ECO:0000256" key="19">
    <source>
        <dbReference type="ARBA" id="ARBA00023273"/>
    </source>
</evidence>
<proteinExistence type="inferred from homology"/>
<dbReference type="InterPro" id="IPR042219">
    <property type="entry name" value="AAA_lid_11_sf"/>
</dbReference>
<sequence>MSSGIQKNEGTELKTVSMAEPPAAAAPGTPSGLDSGPMDGVREPRNKLEELKMYIMPVVARYGHLVRLVRPWREFVQFSKPTKEGEVQKRITGNIQYFQANYAICVLAILSLGILTTPSCLVLMLVLAGVWFVFLGKNEDPNWKPKINGMELSKTQRTFALLAVTLLLVLIFAGGLIMSVLGISAGLTIVHAAFNSGQDEPPEVRSEFRDIGGQRTLVTRKPSSTAPLPAIEAGRSPQRSEKKPRRRQRTIMSELLAPNDASKVRSYMRGPPRGLDWVPPSAPVSDVLQVGQQPLGVLHRSTAMEKRQPGLPPTPRKRSVQLRPKVIDSFVHAVGSRPRKVLVERVRQEHLSEDLVGILSSEYGISFETSDVDKGSWLPLDYFDNTEYDERTPQEWIALGYSEAQRQKQHFAAKGEDISDLPDFLALEALALDSNAGVGKWKECQVTTYDSASEKFGVMFSGQEERLVWLSKLWVMFVGAESPARHAKRVADAVRLRRATEAKIRYTICVDCMPRDRQEGLKGDQVVRVLRRVTGKRRARSGADQERLDRILEDVNAEVSKAINRMTMLWVFTKAREQRVGQEEEGSTDDTALAAMKLLTGVVGISWGPSGRRARPEGFGQTWARPAPESGVIVSPGVERGFFETSFNKLTFEIMFTERAAIRTVVGVRRLCIELLKSHPTVQLLPINLPYKPCKLEAFKQWQKDAIDKTAARVADDFTGKVVKMIRGNFDRIGKGWFNIEETSLEAYNYGKLKKLIMLVRLMLQDALRDLAINTAELYVDYMKRHVPKEVRIENLRTVINDWQDGVVRADGSDAPEALFAIEIKRVEKKKEESRRQSAVNATNRLLRKRSSGEVSTRASGMRRRSSAQTPEYEFVYATNPAMYVQAIAGETILTALRAISDVPHIEKATVPQLFKAVVYRQKLTTVSLDEDFVVRAKDELEEQLSGSVIRGLQEYITLLAPYRDLLQLEPVKFINEKLDDEEAPATTDEVEADIVNRHRLHDEVLQDIPETGVQIGWVEVRVGEIRKILADKHTQVAKLEIDLLIRRYRSSCEQITSECQGISTVLRRTAESIEHLAELREYAQTQVPSLMVKMGSDIEATLRIHEVLEKFNVKLTPDDVNQRWRIFRAPKDIEMALDEARDGWALAEKGFSKDMAEEMELFLETLDDIEGTILTFYRFNDINKCHEIYANAQSVTERLKDASTAAKQFNQREVLLGNEMTDYSRVGALAKEWESYSNFWRIAHDWVMDEPKWRHGRFDSFDAKDMENKIGMGSKQLHKILRQLSSTPENGPLIDVATVVKQQLEDFQPYVPIVTALRNPGMRERHWEAVGQLLAGEGQEPLEVGPDHVKEKGDGSSNFTLNSFLDMGMLEVAEKVAEVGERSAKEFSIENQLRGMQEAWQAVEFDCKETYRNTGTYILKGSEEASMLLDEHIVLTQAMQFSLYNKPFKEEIDAWATKLLYVSECLEAWLKVQRAWMYLQPIFDSPDLMVQLPNEGKKFKSVDSTWRQVMNRVSRDCKVINACSQDGLLEKWGQAIKDLDWVQKGLEDYLEVKRAAFARFYFLSNDELLEILSQTKDPTRVQPFLCKVFENMSSLAFNEDLTVSSMSSLEGETVPFVELLSTAGSNVEHWMTEVEVAMREAVRAALYNAVLTYVDVPRTEWCVSHPAQTVLNASQIHWTSEVEAHIKGNTVGVYAEQLHQQLMDLVTLIRGGLSKLQRTTVGALVVIDVHAKDVVEKLLEEAITTTSAFEWISQLRYYWNKDDTGRENCWVMMVQTDFPYGYEYLGNTFRLVITPLTDMCYMTLMGAQSLNLGGAPAGPAGTGKTETTKDLAKALAKQCVVFNCSPEMDYIMVGKFFKGLACSGAWCCFDEFNRIYIEVLSVIAQQLLVLFGAKAELASYSECKELDFEGSTINMKPTFNVFITMNPGYAGRTELPDNLQALFRPMAMMVPDYALIGEIMFYAYGFTSGRALAQKMVSTFKLSSEQLSSQDHYDYGMRAVKSTIEAAGLLKRLHPDQDENQILLRALNDVNVPKFLKDDLPLFANIITDLFPDTEPPVVEYGELKPALVAGLEKASMQATDYVMLKCIQLYDTLQVRHGMMLVGPTGGGKTNTYKALQAAMTSLSTDDELPEATFQKVHTHIINPKAITQAQLYGAFDEITHEWSDGIAAEELRIAVRDTSPDKHWIIFDGPVDALWVESMNTVLDDNKKLCLVSGEIITLTAQVRMMFEVSDLAVASPATVSRCGMVYVEPGSLGMNPLIDSWLSGLPESFAHYAPAYRDRLRTYCYDYIHNSVMFVKKRLREIVFVMENSLCASCLRLLSCEFDRLRPTEYVKLESLKDPVKELDQALGSVFIFALLWSVGAAVDGPGRERLSQFLWATLSDAALGALDEHDRGGEGAGFHLPPSHAHDIKLNGIEEGDNLFDYCFLAAENRWVPWLDTIPEFVVPNNAKYEDIVVPTIDSIRSTQLLKTLSEHHHHTLSCGPTGTGKSVNTAQYLLKAAPDTFQPVFVNFSAQTHVNQFQDLIDSKLEKRRRGVFGPPAGKKMVLFVDDLNMPQKEFYGAQPPIELLRMWLDHGGWYNRKELVFNHVVDMILVGSMGLPGGGRTFITERLKRHYHLIGYTDLKERSISGIFNTIADYFFKAFDEEVQSLVPKMVDGIIDVFQKIGDTLLPTPAKSHYTFNLRDIWKVFLGVCGLSRQKGNSAMMAIRCWVHESNRVFGDRLVDNKDRAWLEEQEREKLQECFGVDPEEVFKSDRLVFGRFTDVGADVQHYMEIPDMERMKQVIEAYLDEYNSTAVHRMPLVMFLDACEHVSRISRILDQPRANALLLGVGGSGRQSLTRLSSFICDYECYQIEVAKGYGMNEFKEDVKTCLMKCGIEDKVQVFLFCDTQIISEEMVEAINNVLNSGDVPNLYKVEDLDAIASACRTVCQQQGLQPTKANIFAAYLSRVQKNVHVVLAFSPVGDAFRTRLRMFPSLANCCTIDWFAEWPAEALYSVAEQEILGGGVQLPNMEGVLNGFKFVHQNVESESRKFFEVLKRKVYVTPTSFLELLGSFKSILAEKRKEVGLLQHRYQVGLDKISRAEDQVSELQEDLVAMKPVLEQTSKEVAEMMVVIEADKKDAAVTQEAVAKEESEALTKKEITQTIKDDAQRDLDEAIPALDEAVRCLSKLKAEHVREVKAMTNPPSGVKLTMEAVCIMFSIKPVRKNDPNKLGAKIDDYWESAQKELLQDPKKLLDSLMHYDKENIADSVIEKITPYIEREDFDPQAIKKASVACEAICMWARAMFKYNTVSKAVEPKRIKLREAEEELKVTMQRLDEAQEKLAQVNARIAKLEADYNAAVEKQQQLQHDSHMCEVKLERAHKLIGGLGGEKSRWRENVKNLSRSLDLLPGDCLVAASGVSYLGPFTNEYRLVCEAAWRGEMSSRGVEYTENCSLRSALGEPVKIEQWVVCGLPNDSLSIGNGIILDKARRWPLMIDPQRQANKFVKTMGNSIDSGMDICKLSDSNLLRTMELAIQFGKWVVLENIGEELDPALEPILLQQKSKDGSGYVIRLGDKNVPYNDTFRLFMTTTLPNPHYSPETSVKVTLLNFAITPEGLEDQMLGIVVSKERPELEAQKSQLVSQNAKMNAQLKAIEDEILRLLATSEGDVLEDDTLINAIAQSKATATEIQEKQAEAAVTEKNIDEARESYRCVAYRSSLIFFCIVGLTNIDPMYQYSLRWFQQLFSLGIDQAPKPSNPLDLATRLESLIDYNTYIFYQNVCRGLFEKDKLMFSFALCIKLMQGESRVPPNELRFLLTGPTEDLVESGPPIPADWISKPTWNEVLGLEAHVPECAGLAASITEKPDEFRVIYDTTDAHSLELPEPWESLLSPLQKLCFLRTLRLDEVIPGVVSFVAKELGQRFVEPPTFDIAKSFADSTNMNPLIFILSSGSDPTSDVLAFAESMNMSKKMEAISLGQGQGPKAAKMIHHASGSGGWILLQNCHLAASWMSTLERICEQMAPDTTDSNYRLWLTSMPSKAFPVMVLQSGVKMTNEPPKGLRANLLRSYAQMNDNIWVDSAKPEVFRKLLFGFCFFHAVVQDRRKFGPIGWNIPYGFTNEDLAVCRRQLMVFINQYDEVPYKVLNYLGAQINYGGRVTDDKDKRLINCILTTYCCESLVTSCSQYKFSDSGVYYCPDEAVFVDDFIKYILTLPLNPAPEAFGMHENCNITCAQAEAENLLAGMLEMAPSGAGEGGGKTVEEMIDETAAQIQEKTPAVIDFDLVDELYPTKYEESLNTVLKQEVLRYNRLIDIMVSSLKELRKALKGLVAMSAELETASHQLFANTVPDMWAELGFLSMKPLSSWINDLVDRIAFLNQWIEHGTPKAFWMSGLFFPQAFLTGCLQNYARKFTLEIDRLQFGFMCLDISKPEQVSEAPGHGAYVYGLFLEGCRWDPQARLLSESLPKELYNELPIIHFLPEVDREKPSNAYMCPTYKVLSRRGTLSTTGHSTNFVQLCLFLYVPLFVPSPQVNSSKIAMSVSTTVSVPITFHPKTSELLSQHCVVDNALSSAAGAGAAAAEKALLEVVNLCQEYSHSFEPIGFALLPQVFLLHAHKKSPVVKAAKAAADAIIGLVTEERSAVAVALVKDVVVDAIKSEKYQAQQAALIALTKIVKVCGVALSMYLDEILPVVCTVIHHIKAPVKQAARECLEALCLTNGNRDIQPFVPTLVSALINANELSEAIHSLGATTFVQQVELPPLAVIEPLLVRALKDTSTKTDIKRKVFVIVDNMCKLIDDPSHCRPFEGDMLELLDRAREEVSDPEARDVATRAYRTLKRLSETAADNAQKAVTLDEDTVAATARGVLARTAPALLEDVSYCCFKPFCTVAQHLAKANMWTDEQWAACLNDYLSLFTEDSEAGVLDVRDALKERREEEASKKNKAPVEDEEEEGEDLCNCEFSLAYGAMTLLVNTRLHLKRGHRYGIVGPNGVGKSTLLKAIGNNQVEGFPPPEELRTVYLAHDIDGEMGEISVLEFLMSSEAVQEVGNGDRETCVAKLDELDFTKELQRKKVSELSGGWKMKLSLAEAMLRKADILMLDEPTNHLDVGNVAWLENYLNGLDNVTCMIVSHDSGFLDNVATNIIHYENRKLVTYKGNLSEFIKCKPEAKSYYDLGEVVDEWTLPNPGFLDGVKTKGKAIVKMTNVSFQYPGSEKKQIDNITLGVSLGSRVAVVGPNGAGKSTCIKLLTGELKPSSGVVWKHQNMRLAYLAQHAFHHIETKLDLTPVQYILQRYEGGIDKEDVTKVGRETTEEEEALQKSKIEISVEGAGKEKRVIDRIVQRRKAKNNYEYLVRWQNKSAEDDTWMEREKLMALGFRAQILRIDEQEAVKLGLMRPLITSEVEKHLKNLGLDPEFATHNRMRGLSGGQKVKVVLAAATWNLPHVIVLDEPTNYLDRDSQASLTKALNEFEGGVLIVSHNKDFTDRICKEQWVLHDGKLKREGELGTEITEKQEDKTADDDLYDAMGNKIQKKKKLTAKQIKQKKKDRLARWKAGEELSEWSGDELF</sequence>
<dbReference type="FunFam" id="1.20.140.100:FF:000004">
    <property type="entry name" value="Dynein axonemal heavy chain 6"/>
    <property type="match status" value="1"/>
</dbReference>
<dbReference type="InterPro" id="IPR041466">
    <property type="entry name" value="Dynein_AAA5_ext"/>
</dbReference>
<organism evidence="25 26">
    <name type="scientific">Perkinsus olseni</name>
    <name type="common">Perkinsus atlanticus</name>
    <dbReference type="NCBI Taxonomy" id="32597"/>
    <lineage>
        <taxon>Eukaryota</taxon>
        <taxon>Sar</taxon>
        <taxon>Alveolata</taxon>
        <taxon>Perkinsozoa</taxon>
        <taxon>Perkinsea</taxon>
        <taxon>Perkinsida</taxon>
        <taxon>Perkinsidae</taxon>
        <taxon>Perkinsus</taxon>
    </lineage>
</organism>
<dbReference type="GO" id="GO:0008569">
    <property type="term" value="F:minus-end-directed microtubule motor activity"/>
    <property type="evidence" value="ECO:0007669"/>
    <property type="project" value="InterPro"/>
</dbReference>
<evidence type="ECO:0000313" key="26">
    <source>
        <dbReference type="Proteomes" id="UP000572268"/>
    </source>
</evidence>
<dbReference type="Pfam" id="PF17857">
    <property type="entry name" value="AAA_lid_1"/>
    <property type="match status" value="1"/>
</dbReference>
<dbReference type="InterPro" id="IPR003593">
    <property type="entry name" value="AAA+_ATPase"/>
</dbReference>
<evidence type="ECO:0000259" key="23">
    <source>
        <dbReference type="PROSITE" id="PS50013"/>
    </source>
</evidence>
<dbReference type="InterPro" id="IPR016197">
    <property type="entry name" value="Chromo-like_dom_sf"/>
</dbReference>
<dbReference type="Pfam" id="PF03208">
    <property type="entry name" value="PRA1"/>
    <property type="match status" value="1"/>
</dbReference>
<reference evidence="25 26" key="1">
    <citation type="submission" date="2020-04" db="EMBL/GenBank/DDBJ databases">
        <title>Perkinsus olseni comparative genomics.</title>
        <authorList>
            <person name="Bogema D.R."/>
        </authorList>
    </citation>
    <scope>NUCLEOTIDE SEQUENCE [LARGE SCALE GENOMIC DNA]</scope>
    <source>
        <strain evidence="25">ATCC PRA-31</strain>
    </source>
</reference>
<dbReference type="FunFam" id="3.40.50.300:FF:000362">
    <property type="entry name" value="Dynein, axonemal, heavy chain 6"/>
    <property type="match status" value="1"/>
</dbReference>
<evidence type="ECO:0000256" key="6">
    <source>
        <dbReference type="ARBA" id="ARBA00022490"/>
    </source>
</evidence>
<dbReference type="Pfam" id="PF12781">
    <property type="entry name" value="AAA_9"/>
    <property type="match status" value="1"/>
</dbReference>
<dbReference type="FunFam" id="3.40.50.300:FF:000193">
    <property type="entry name" value="Probable Elongation factor 3"/>
    <property type="match status" value="1"/>
</dbReference>
<evidence type="ECO:0000256" key="2">
    <source>
        <dbReference type="ARBA" id="ARBA00004230"/>
    </source>
</evidence>
<dbReference type="PROSITE" id="PS50893">
    <property type="entry name" value="ABC_TRANSPORTER_2"/>
    <property type="match status" value="2"/>
</dbReference>
<dbReference type="Pfam" id="PF00005">
    <property type="entry name" value="ABC_tran"/>
    <property type="match status" value="2"/>
</dbReference>
<dbReference type="Gene3D" id="1.20.140.100">
    <property type="entry name" value="Dynein heavy chain, N-terminal domain 2"/>
    <property type="match status" value="1"/>
</dbReference>
<dbReference type="PANTHER" id="PTHR22878:SF68">
    <property type="entry name" value="DYNEIN HEAVY CHAIN 6, AXONEMAL-LIKE"/>
    <property type="match status" value="1"/>
</dbReference>
<dbReference type="Pfam" id="PF12780">
    <property type="entry name" value="AAA_8"/>
    <property type="match status" value="1"/>
</dbReference>
<dbReference type="GO" id="GO:0045505">
    <property type="term" value="F:dynein intermediate chain binding"/>
    <property type="evidence" value="ECO:0007669"/>
    <property type="project" value="InterPro"/>
</dbReference>
<dbReference type="Gene3D" id="1.10.8.710">
    <property type="match status" value="1"/>
</dbReference>
<dbReference type="GO" id="GO:0030286">
    <property type="term" value="C:dynein complex"/>
    <property type="evidence" value="ECO:0007669"/>
    <property type="project" value="UniProtKB-KW"/>
</dbReference>
<evidence type="ECO:0000256" key="11">
    <source>
        <dbReference type="ARBA" id="ARBA00022846"/>
    </source>
</evidence>
<dbReference type="InterPro" id="IPR017871">
    <property type="entry name" value="ABC_transporter-like_CS"/>
</dbReference>
<feature type="coiled-coil region" evidence="20">
    <location>
        <begin position="3620"/>
        <end position="3647"/>
    </location>
</feature>
<dbReference type="Gene3D" id="1.10.8.1220">
    <property type="match status" value="1"/>
</dbReference>
<keyword evidence="8" id="KW-0493">Microtubule</keyword>
<evidence type="ECO:0000256" key="8">
    <source>
        <dbReference type="ARBA" id="ARBA00022701"/>
    </source>
</evidence>
<dbReference type="InterPro" id="IPR047038">
    <property type="entry name" value="eEF3_chromodomain-like_sf"/>
</dbReference>
<evidence type="ECO:0000256" key="1">
    <source>
        <dbReference type="ARBA" id="ARBA00004141"/>
    </source>
</evidence>
<feature type="coiled-coil region" evidence="20">
    <location>
        <begin position="3305"/>
        <end position="3353"/>
    </location>
</feature>
<dbReference type="InterPro" id="IPR016024">
    <property type="entry name" value="ARM-type_fold"/>
</dbReference>
<comment type="caution">
    <text evidence="25">The sequence shown here is derived from an EMBL/GenBank/DDBJ whole genome shotgun (WGS) entry which is preliminary data.</text>
</comment>
<dbReference type="InterPro" id="IPR026983">
    <property type="entry name" value="DHC"/>
</dbReference>
<dbReference type="FunFam" id="3.40.50.300:FF:001145">
    <property type="entry name" value="Putative dynein heavy chain"/>
    <property type="match status" value="1"/>
</dbReference>
<dbReference type="Pfam" id="PF24984">
    <property type="entry name" value="HEAT_EF3_GNC1"/>
    <property type="match status" value="1"/>
</dbReference>
<dbReference type="Pfam" id="PF12775">
    <property type="entry name" value="AAA_7"/>
    <property type="match status" value="1"/>
</dbReference>
<dbReference type="FunFam" id="1.10.8.1220:FF:000001">
    <property type="entry name" value="Dynein axonemal heavy chain 5"/>
    <property type="match status" value="1"/>
</dbReference>
<comment type="similarity">
    <text evidence="5">Belongs to the ABC transporter superfamily. ABCF family. EF3 subfamily.</text>
</comment>
<dbReference type="GO" id="GO:0005524">
    <property type="term" value="F:ATP binding"/>
    <property type="evidence" value="ECO:0007669"/>
    <property type="project" value="UniProtKB-KW"/>
</dbReference>